<dbReference type="RefSeq" id="WP_406794572.1">
    <property type="nucleotide sequence ID" value="NZ_JBJHZX010000061.1"/>
</dbReference>
<reference evidence="1 2" key="1">
    <citation type="submission" date="2024-11" db="EMBL/GenBank/DDBJ databases">
        <authorList>
            <person name="Heng Y.C."/>
            <person name="Lim A.C.H."/>
            <person name="Lee J.K.Y."/>
            <person name="Kittelmann S."/>
        </authorList>
    </citation>
    <scope>NUCLEOTIDE SEQUENCE [LARGE SCALE GENOMIC DNA]</scope>
    <source>
        <strain evidence="1 2">WILCCON 0269</strain>
    </source>
</reference>
<dbReference type="EMBL" id="JBJHZX010000061">
    <property type="protein sequence ID" value="MFL0198464.1"/>
    <property type="molecule type" value="Genomic_DNA"/>
</dbReference>
<evidence type="ECO:0000313" key="1">
    <source>
        <dbReference type="EMBL" id="MFL0198464.1"/>
    </source>
</evidence>
<sequence length="63" mass="7659">MYKGMDMFNDGLFVLLYEKVFELAAMYTPGFDINIYDEKVKEEIARQFGRKNMEWSYDTWKKI</sequence>
<name>A0ABW8SRA0_9CLOT</name>
<keyword evidence="2" id="KW-1185">Reference proteome</keyword>
<protein>
    <submittedName>
        <fullName evidence="1">Uncharacterized protein</fullName>
    </submittedName>
</protein>
<organism evidence="1 2">
    <name type="scientific">Candidatus Clostridium eludens</name>
    <dbReference type="NCBI Taxonomy" id="3381663"/>
    <lineage>
        <taxon>Bacteria</taxon>
        <taxon>Bacillati</taxon>
        <taxon>Bacillota</taxon>
        <taxon>Clostridia</taxon>
        <taxon>Eubacteriales</taxon>
        <taxon>Clostridiaceae</taxon>
        <taxon>Clostridium</taxon>
    </lineage>
</organism>
<comment type="caution">
    <text evidence="1">The sequence shown here is derived from an EMBL/GenBank/DDBJ whole genome shotgun (WGS) entry which is preliminary data.</text>
</comment>
<accession>A0ABW8SRA0</accession>
<evidence type="ECO:0000313" key="2">
    <source>
        <dbReference type="Proteomes" id="UP001623660"/>
    </source>
</evidence>
<proteinExistence type="predicted"/>
<dbReference type="Proteomes" id="UP001623660">
    <property type="component" value="Unassembled WGS sequence"/>
</dbReference>
<gene>
    <name evidence="1" type="ORF">ACJDU8_23300</name>
</gene>